<sequence>MKVSSAACLHFLILAVSTAPSWAASNEIRSICDCSDFESPLFGLCIAFQDLSCPTNPGGPLCVQLAEQYETLAGPGGLPLPGAHGCGVDPVPVCTNTPADCTSLAGGGWVQVRYVPPGNSWHPSRDGLAGTEIYGNQGDPTQSWSINFEKAEPGYDQFLFATGDCARWLVTDVSTVMEAVPYENADKTILSSSCSSIPYEAKWYNRFGKNTEDPWISITDHFTAIHQGNILYGENGYGGYHASNILPNCAGASVYVRKQ</sequence>
<dbReference type="AlphaFoldDB" id="A0A6U0EQV0"/>
<proteinExistence type="predicted"/>
<protein>
    <submittedName>
        <fullName evidence="2">Uncharacterized protein</fullName>
    </submittedName>
</protein>
<organism evidence="2">
    <name type="scientific">Helicotheca tamesis</name>
    <dbReference type="NCBI Taxonomy" id="374047"/>
    <lineage>
        <taxon>Eukaryota</taxon>
        <taxon>Sar</taxon>
        <taxon>Stramenopiles</taxon>
        <taxon>Ochrophyta</taxon>
        <taxon>Bacillariophyta</taxon>
        <taxon>Mediophyceae</taxon>
        <taxon>Lithodesmiophycidae</taxon>
        <taxon>Lithodesmiales</taxon>
        <taxon>Lithodesmiaceae</taxon>
        <taxon>Helicotheca</taxon>
    </lineage>
</organism>
<reference evidence="2" key="1">
    <citation type="submission" date="2021-01" db="EMBL/GenBank/DDBJ databases">
        <authorList>
            <person name="Corre E."/>
            <person name="Pelletier E."/>
            <person name="Niang G."/>
            <person name="Scheremetjew M."/>
            <person name="Finn R."/>
            <person name="Kale V."/>
            <person name="Holt S."/>
            <person name="Cochrane G."/>
            <person name="Meng A."/>
            <person name="Brown T."/>
            <person name="Cohen L."/>
        </authorList>
    </citation>
    <scope>NUCLEOTIDE SEQUENCE</scope>
    <source>
        <strain evidence="2">CCMP826</strain>
    </source>
</reference>
<evidence type="ECO:0000256" key="1">
    <source>
        <dbReference type="SAM" id="SignalP"/>
    </source>
</evidence>
<evidence type="ECO:0000313" key="3">
    <source>
        <dbReference type="EMBL" id="CAD9474402.1"/>
    </source>
</evidence>
<feature type="chain" id="PRO_5036393760" evidence="1">
    <location>
        <begin position="24"/>
        <end position="259"/>
    </location>
</feature>
<dbReference type="EMBL" id="HBGV01003441">
    <property type="protein sequence ID" value="CAD9474402.1"/>
    <property type="molecule type" value="Transcribed_RNA"/>
</dbReference>
<feature type="signal peptide" evidence="1">
    <location>
        <begin position="1"/>
        <end position="23"/>
    </location>
</feature>
<keyword evidence="1" id="KW-0732">Signal</keyword>
<dbReference type="EMBL" id="HBGV01003440">
    <property type="protein sequence ID" value="CAD9474400.1"/>
    <property type="molecule type" value="Transcribed_RNA"/>
</dbReference>
<evidence type="ECO:0000313" key="2">
    <source>
        <dbReference type="EMBL" id="CAD9474400.1"/>
    </source>
</evidence>
<accession>A0A6U0EQV0</accession>
<gene>
    <name evidence="2" type="ORF">HTAM1171_LOCUS2114</name>
    <name evidence="3" type="ORF">HTAM1171_LOCUS2115</name>
</gene>
<name>A0A6U0EQV0_9STRA</name>